<comment type="caution">
    <text evidence="3">The sequence shown here is derived from an EMBL/GenBank/DDBJ whole genome shotgun (WGS) entry which is preliminary data.</text>
</comment>
<dbReference type="EMBL" id="JARWAL010000001">
    <property type="protein sequence ID" value="MDR5891282.1"/>
    <property type="molecule type" value="Genomic_DNA"/>
</dbReference>
<evidence type="ECO:0000256" key="2">
    <source>
        <dbReference type="SAM" id="SignalP"/>
    </source>
</evidence>
<name>A0ABU1GIC0_9GAMM</name>
<proteinExistence type="predicted"/>
<feature type="signal peptide" evidence="2">
    <location>
        <begin position="1"/>
        <end position="22"/>
    </location>
</feature>
<evidence type="ECO:0000313" key="4">
    <source>
        <dbReference type="Proteomes" id="UP001252270"/>
    </source>
</evidence>
<sequence length="172" mass="18751">MSILRPIACLPFLLLPLAGLHAQTLQLSPSGGAQAIALALEACMADAQWEPEPSLACARETESQWALEVERLDARLDKVLGREARLALEASTAAWQSTRDADLALVEAYHDQLVMAQLGDPALIPLSRQLHRNAVLEERAGFLQRLLEGLETSRHPPPERHAPEGAVDQMAN</sequence>
<feature type="region of interest" description="Disordered" evidence="1">
    <location>
        <begin position="150"/>
        <end position="172"/>
    </location>
</feature>
<dbReference type="Proteomes" id="UP001252270">
    <property type="component" value="Unassembled WGS sequence"/>
</dbReference>
<feature type="compositionally biased region" description="Basic and acidic residues" evidence="1">
    <location>
        <begin position="151"/>
        <end position="163"/>
    </location>
</feature>
<organism evidence="3 4">
    <name type="scientific">Halomonas mongoliensis</name>
    <dbReference type="NCBI Taxonomy" id="321265"/>
    <lineage>
        <taxon>Bacteria</taxon>
        <taxon>Pseudomonadati</taxon>
        <taxon>Pseudomonadota</taxon>
        <taxon>Gammaproteobacteria</taxon>
        <taxon>Oceanospirillales</taxon>
        <taxon>Halomonadaceae</taxon>
        <taxon>Halomonas</taxon>
    </lineage>
</organism>
<gene>
    <name evidence="3" type="ORF">QC820_00525</name>
</gene>
<dbReference type="RefSeq" id="WP_253444870.1">
    <property type="nucleotide sequence ID" value="NZ_JARWAL010000001.1"/>
</dbReference>
<evidence type="ECO:0008006" key="5">
    <source>
        <dbReference type="Google" id="ProtNLM"/>
    </source>
</evidence>
<accession>A0ABU1GIC0</accession>
<evidence type="ECO:0000313" key="3">
    <source>
        <dbReference type="EMBL" id="MDR5891282.1"/>
    </source>
</evidence>
<keyword evidence="4" id="KW-1185">Reference proteome</keyword>
<protein>
    <recommendedName>
        <fullName evidence="5">Lysozyme inhibitor LprI N-terminal domain-containing protein</fullName>
    </recommendedName>
</protein>
<keyword evidence="2" id="KW-0732">Signal</keyword>
<evidence type="ECO:0000256" key="1">
    <source>
        <dbReference type="SAM" id="MobiDB-lite"/>
    </source>
</evidence>
<reference evidence="3 4" key="1">
    <citation type="submission" date="2023-04" db="EMBL/GenBank/DDBJ databases">
        <title>A long-awaited taxogenomic arrangement of the family Halomonadaceae.</title>
        <authorList>
            <person name="De La Haba R."/>
            <person name="Chuvochina M."/>
            <person name="Wittouck S."/>
            <person name="Arahal D.R."/>
            <person name="Sanchez-Porro C."/>
            <person name="Hugenholtz P."/>
            <person name="Ventosa A."/>
        </authorList>
    </citation>
    <scope>NUCLEOTIDE SEQUENCE [LARGE SCALE GENOMIC DNA]</scope>
    <source>
        <strain evidence="3 4">DSM 17332</strain>
    </source>
</reference>
<feature type="chain" id="PRO_5046157049" description="Lysozyme inhibitor LprI N-terminal domain-containing protein" evidence="2">
    <location>
        <begin position="23"/>
        <end position="172"/>
    </location>
</feature>